<organism evidence="1 2">
    <name type="scientific">Pleurotus eryngii</name>
    <name type="common">Boletus of the steppes</name>
    <dbReference type="NCBI Taxonomy" id="5323"/>
    <lineage>
        <taxon>Eukaryota</taxon>
        <taxon>Fungi</taxon>
        <taxon>Dikarya</taxon>
        <taxon>Basidiomycota</taxon>
        <taxon>Agaricomycotina</taxon>
        <taxon>Agaricomycetes</taxon>
        <taxon>Agaricomycetidae</taxon>
        <taxon>Agaricales</taxon>
        <taxon>Pleurotineae</taxon>
        <taxon>Pleurotaceae</taxon>
        <taxon>Pleurotus</taxon>
    </lineage>
</organism>
<keyword evidence="2" id="KW-1185">Reference proteome</keyword>
<evidence type="ECO:0000313" key="1">
    <source>
        <dbReference type="EMBL" id="KAF9497183.1"/>
    </source>
</evidence>
<gene>
    <name evidence="1" type="ORF">BDN71DRAFT_644940</name>
</gene>
<name>A0A9P6DHB0_PLEER</name>
<dbReference type="Proteomes" id="UP000807025">
    <property type="component" value="Unassembled WGS sequence"/>
</dbReference>
<protein>
    <submittedName>
        <fullName evidence="1">Uncharacterized protein</fullName>
    </submittedName>
</protein>
<sequence length="145" mass="16213">MCSKNPPHLRCRRRVVPRHLQLPSILYLSRMRGNMALVICHASVYASSSKLSDARRLVTFNSHISSGCGVAVVVAILGNLVDTSVPHERHATHLTRKEYNRIIQQISNLSRSSPCEYRAELEPTFDPLATPFDPLIPMLTIPRGS</sequence>
<evidence type="ECO:0000313" key="2">
    <source>
        <dbReference type="Proteomes" id="UP000807025"/>
    </source>
</evidence>
<dbReference type="EMBL" id="MU154546">
    <property type="protein sequence ID" value="KAF9497183.1"/>
    <property type="molecule type" value="Genomic_DNA"/>
</dbReference>
<proteinExistence type="predicted"/>
<accession>A0A9P6DHB0</accession>
<comment type="caution">
    <text evidence="1">The sequence shown here is derived from an EMBL/GenBank/DDBJ whole genome shotgun (WGS) entry which is preliminary data.</text>
</comment>
<dbReference type="AlphaFoldDB" id="A0A9P6DHB0"/>
<reference evidence="1" key="1">
    <citation type="submission" date="2020-11" db="EMBL/GenBank/DDBJ databases">
        <authorList>
            <consortium name="DOE Joint Genome Institute"/>
            <person name="Ahrendt S."/>
            <person name="Riley R."/>
            <person name="Andreopoulos W."/>
            <person name="Labutti K."/>
            <person name="Pangilinan J."/>
            <person name="Ruiz-Duenas F.J."/>
            <person name="Barrasa J.M."/>
            <person name="Sanchez-Garcia M."/>
            <person name="Camarero S."/>
            <person name="Miyauchi S."/>
            <person name="Serrano A."/>
            <person name="Linde D."/>
            <person name="Babiker R."/>
            <person name="Drula E."/>
            <person name="Ayuso-Fernandez I."/>
            <person name="Pacheco R."/>
            <person name="Padilla G."/>
            <person name="Ferreira P."/>
            <person name="Barriuso J."/>
            <person name="Kellner H."/>
            <person name="Castanera R."/>
            <person name="Alfaro M."/>
            <person name="Ramirez L."/>
            <person name="Pisabarro A.G."/>
            <person name="Kuo A."/>
            <person name="Tritt A."/>
            <person name="Lipzen A."/>
            <person name="He G."/>
            <person name="Yan M."/>
            <person name="Ng V."/>
            <person name="Cullen D."/>
            <person name="Martin F."/>
            <person name="Rosso M.-N."/>
            <person name="Henrissat B."/>
            <person name="Hibbett D."/>
            <person name="Martinez A.T."/>
            <person name="Grigoriev I.V."/>
        </authorList>
    </citation>
    <scope>NUCLEOTIDE SEQUENCE</scope>
    <source>
        <strain evidence="1">ATCC 90797</strain>
    </source>
</reference>